<dbReference type="PANTHER" id="PTHR10924:SF4">
    <property type="entry name" value="GH15861P"/>
    <property type="match status" value="1"/>
</dbReference>
<accession>A0A6P8ZHH0</accession>
<dbReference type="Proteomes" id="UP000515158">
    <property type="component" value="Unplaced"/>
</dbReference>
<keyword evidence="2 5" id="KW-0812">Transmembrane</keyword>
<feature type="transmembrane region" description="Helical" evidence="5">
    <location>
        <begin position="317"/>
        <end position="335"/>
    </location>
</feature>
<evidence type="ECO:0000313" key="8">
    <source>
        <dbReference type="RefSeq" id="XP_034231839.1"/>
    </source>
</evidence>
<keyword evidence="4 5" id="KW-0472">Membrane</keyword>
<feature type="transmembrane region" description="Helical" evidence="5">
    <location>
        <begin position="286"/>
        <end position="305"/>
    </location>
</feature>
<evidence type="ECO:0000259" key="6">
    <source>
        <dbReference type="PROSITE" id="PS50850"/>
    </source>
</evidence>
<evidence type="ECO:0000256" key="4">
    <source>
        <dbReference type="ARBA" id="ARBA00023136"/>
    </source>
</evidence>
<dbReference type="InterPro" id="IPR011701">
    <property type="entry name" value="MFS"/>
</dbReference>
<dbReference type="SUPFAM" id="SSF103473">
    <property type="entry name" value="MFS general substrate transporter"/>
    <property type="match status" value="1"/>
</dbReference>
<organism evidence="8">
    <name type="scientific">Thrips palmi</name>
    <name type="common">Melon thrips</name>
    <dbReference type="NCBI Taxonomy" id="161013"/>
    <lineage>
        <taxon>Eukaryota</taxon>
        <taxon>Metazoa</taxon>
        <taxon>Ecdysozoa</taxon>
        <taxon>Arthropoda</taxon>
        <taxon>Hexapoda</taxon>
        <taxon>Insecta</taxon>
        <taxon>Pterygota</taxon>
        <taxon>Neoptera</taxon>
        <taxon>Paraneoptera</taxon>
        <taxon>Thysanoptera</taxon>
        <taxon>Terebrantia</taxon>
        <taxon>Thripoidea</taxon>
        <taxon>Thripidae</taxon>
        <taxon>Thrips</taxon>
    </lineage>
</organism>
<dbReference type="KEGG" id="tpal:117639911"/>
<protein>
    <submittedName>
        <fullName evidence="8">Uncharacterized MFS-type transporter C09D4.1-like</fullName>
    </submittedName>
</protein>
<dbReference type="Pfam" id="PF07690">
    <property type="entry name" value="MFS_1"/>
    <property type="match status" value="1"/>
</dbReference>
<feature type="transmembrane region" description="Helical" evidence="5">
    <location>
        <begin position="405"/>
        <end position="426"/>
    </location>
</feature>
<dbReference type="InterPro" id="IPR020846">
    <property type="entry name" value="MFS_dom"/>
</dbReference>
<feature type="transmembrane region" description="Helical" evidence="5">
    <location>
        <begin position="253"/>
        <end position="274"/>
    </location>
</feature>
<gene>
    <name evidence="8" type="primary">LOC117639911</name>
</gene>
<dbReference type="GO" id="GO:0016020">
    <property type="term" value="C:membrane"/>
    <property type="evidence" value="ECO:0007669"/>
    <property type="project" value="UniProtKB-SubCell"/>
</dbReference>
<feature type="transmembrane region" description="Helical" evidence="5">
    <location>
        <begin position="188"/>
        <end position="208"/>
    </location>
</feature>
<evidence type="ECO:0000256" key="2">
    <source>
        <dbReference type="ARBA" id="ARBA00022692"/>
    </source>
</evidence>
<evidence type="ECO:0000256" key="1">
    <source>
        <dbReference type="ARBA" id="ARBA00004141"/>
    </source>
</evidence>
<dbReference type="PROSITE" id="PS50850">
    <property type="entry name" value="MFS"/>
    <property type="match status" value="1"/>
</dbReference>
<dbReference type="GO" id="GO:0097037">
    <property type="term" value="P:heme export"/>
    <property type="evidence" value="ECO:0007669"/>
    <property type="project" value="TreeGrafter"/>
</dbReference>
<evidence type="ECO:0000313" key="7">
    <source>
        <dbReference type="Proteomes" id="UP000515158"/>
    </source>
</evidence>
<sequence>MDAEGLQPVARPLPRRWLMLAVFSVVSLSNGFQWIQFAIISDSVAAYYNVSEQAVAWTSLVYMVVYIPCILPASWFLDKKGLRWTVVLAALGNCGAAWLKVVAVRPDLWPVLFLGQAVAAVTQGFVLSVPPRLAAVWFGANEVSTATAIGVLGNQIGNAVGFAVPSLLVRSPSADGSNIVGIGFDMRALGYGLAIVSSVTLVVSLLVFQAAPPHPPSRSQAAAESLNERKSVRDFMLSLKSLVTSPGFPQLTVAYGISTGVCFAASTVLNRLILGVFPTSEDDAGFIGLTMTFAGLVSAIMSGVLLDATGKFKELTIGLYCLSVVALAAFTAALFSGTIWIVYITGGLAGFALAGYVPVGFEFAAELTYPASEGTSSGILSAAAQLLGVVFTVACGRLLDEPRGWTWACAGMGGVLAVGAVFACTIPNNLRRQAAQRAET</sequence>
<reference evidence="8" key="1">
    <citation type="submission" date="2025-08" db="UniProtKB">
        <authorList>
            <consortium name="RefSeq"/>
        </authorList>
    </citation>
    <scope>IDENTIFICATION</scope>
    <source>
        <tissue evidence="8">Total insect</tissue>
    </source>
</reference>
<dbReference type="InParanoid" id="A0A6P8ZHH0"/>
<dbReference type="GeneID" id="117639911"/>
<feature type="domain" description="Major facilitator superfamily (MFS) profile" evidence="6">
    <location>
        <begin position="19"/>
        <end position="431"/>
    </location>
</feature>
<dbReference type="RefSeq" id="XP_034231839.1">
    <property type="nucleotide sequence ID" value="XM_034375948.1"/>
</dbReference>
<dbReference type="AlphaFoldDB" id="A0A6P8ZHH0"/>
<feature type="transmembrane region" description="Helical" evidence="5">
    <location>
        <begin position="108"/>
        <end position="127"/>
    </location>
</feature>
<feature type="transmembrane region" description="Helical" evidence="5">
    <location>
        <begin position="55"/>
        <end position="77"/>
    </location>
</feature>
<dbReference type="InterPro" id="IPR036259">
    <property type="entry name" value="MFS_trans_sf"/>
</dbReference>
<dbReference type="Gene3D" id="1.20.1250.20">
    <property type="entry name" value="MFS general substrate transporter like domains"/>
    <property type="match status" value="2"/>
</dbReference>
<dbReference type="InterPro" id="IPR049680">
    <property type="entry name" value="FLVCR1-2_SLC49-like"/>
</dbReference>
<dbReference type="GO" id="GO:0020037">
    <property type="term" value="F:heme binding"/>
    <property type="evidence" value="ECO:0007669"/>
    <property type="project" value="TreeGrafter"/>
</dbReference>
<dbReference type="PANTHER" id="PTHR10924">
    <property type="entry name" value="MAJOR FACILITATOR SUPERFAMILY PROTEIN-RELATED"/>
    <property type="match status" value="1"/>
</dbReference>
<proteinExistence type="predicted"/>
<feature type="transmembrane region" description="Helical" evidence="5">
    <location>
        <begin position="17"/>
        <end position="35"/>
    </location>
</feature>
<keyword evidence="7" id="KW-1185">Reference proteome</keyword>
<feature type="transmembrane region" description="Helical" evidence="5">
    <location>
        <begin position="148"/>
        <end position="168"/>
    </location>
</feature>
<dbReference type="GO" id="GO:0015232">
    <property type="term" value="F:heme transmembrane transporter activity"/>
    <property type="evidence" value="ECO:0007669"/>
    <property type="project" value="TreeGrafter"/>
</dbReference>
<keyword evidence="3 5" id="KW-1133">Transmembrane helix</keyword>
<evidence type="ECO:0000256" key="5">
    <source>
        <dbReference type="SAM" id="Phobius"/>
    </source>
</evidence>
<feature type="transmembrane region" description="Helical" evidence="5">
    <location>
        <begin position="341"/>
        <end position="365"/>
    </location>
</feature>
<comment type="subcellular location">
    <subcellularLocation>
        <location evidence="1">Membrane</location>
        <topology evidence="1">Multi-pass membrane protein</topology>
    </subcellularLocation>
</comment>
<dbReference type="OrthoDB" id="422206at2759"/>
<evidence type="ECO:0000256" key="3">
    <source>
        <dbReference type="ARBA" id="ARBA00022989"/>
    </source>
</evidence>
<name>A0A6P8ZHH0_THRPL</name>